<dbReference type="OrthoDB" id="5287637at2"/>
<dbReference type="AlphaFoldDB" id="A0A150WES3"/>
<dbReference type="Proteomes" id="UP000075320">
    <property type="component" value="Unassembled WGS sequence"/>
</dbReference>
<reference evidence="1 2" key="1">
    <citation type="submission" date="2016-03" db="EMBL/GenBank/DDBJ databases">
        <authorList>
            <person name="Ploux O."/>
        </authorList>
    </citation>
    <scope>NUCLEOTIDE SEQUENCE [LARGE SCALE GENOMIC DNA]</scope>
    <source>
        <strain evidence="1 2">R0</strain>
    </source>
</reference>
<organism evidence="1 2">
    <name type="scientific">Bdellovibrio bacteriovorus</name>
    <dbReference type="NCBI Taxonomy" id="959"/>
    <lineage>
        <taxon>Bacteria</taxon>
        <taxon>Pseudomonadati</taxon>
        <taxon>Bdellovibrionota</taxon>
        <taxon>Bdellovibrionia</taxon>
        <taxon>Bdellovibrionales</taxon>
        <taxon>Pseudobdellovibrionaceae</taxon>
        <taxon>Bdellovibrio</taxon>
    </lineage>
</organism>
<gene>
    <name evidence="1" type="ORF">AZI86_17020</name>
</gene>
<dbReference type="EMBL" id="LUKE01000006">
    <property type="protein sequence ID" value="KYG61415.1"/>
    <property type="molecule type" value="Genomic_DNA"/>
</dbReference>
<evidence type="ECO:0000313" key="1">
    <source>
        <dbReference type="EMBL" id="KYG61415.1"/>
    </source>
</evidence>
<name>A0A150WES3_BDEBC</name>
<accession>A0A150WES3</accession>
<comment type="caution">
    <text evidence="1">The sequence shown here is derived from an EMBL/GenBank/DDBJ whole genome shotgun (WGS) entry which is preliminary data.</text>
</comment>
<dbReference type="InterPro" id="IPR006311">
    <property type="entry name" value="TAT_signal"/>
</dbReference>
<evidence type="ECO:0000313" key="2">
    <source>
        <dbReference type="Proteomes" id="UP000075320"/>
    </source>
</evidence>
<proteinExistence type="predicted"/>
<protein>
    <submittedName>
        <fullName evidence="1">Uncharacterized protein</fullName>
    </submittedName>
</protein>
<keyword evidence="2" id="KW-1185">Reference proteome</keyword>
<dbReference type="RefSeq" id="WP_061836497.1">
    <property type="nucleotide sequence ID" value="NZ_LUKE01000006.1"/>
</dbReference>
<dbReference type="PROSITE" id="PS51318">
    <property type="entry name" value="TAT"/>
    <property type="match status" value="1"/>
</dbReference>
<sequence length="558" mass="60217">MSSSQSRRAFLKNSGIVMAGVSLSPHQALANALIKNLFRSAQAEAADLVSPRYYVNIYFDNGPARFTFDHWLRTNANDPQLNFNPSTGTAFTYDGSRNVTGTEYRTFDYNGVLVPHIFQTFSPSERQSFLDSFLVIRGYGSGMDGHDLNAALQMHPLSSAPSLSALLADHSDRYFQAVQYRNRGANSRFYSQKSLVMNKLTSPTQPLSELLQAIKPSTDNARAIRNANQSLFSDVRALLNSLPDDRKSVQIARKNVNTTYQLLQSNLGDFSSQWSSLVADYTAVIQAAMRSTSVPGINGTLDGSQILTSVSDGQRTKFGVGTSPGTDVIIGSGKNFLDVSRNMSSSSLAESFALAEYSIRNGLVGALELIAGPATQLLQDPATSNVADASNWFTMDGDMHMTQSYGMMYLTSQYYRGVISALLLLRTRLMAAGKWNQTVIQMYSEFDRTVGAPGAGSGHGFDQMVSSIFSGVFSGGPYVVGNTTTKAPKGGVGSQGLGAPIENYPQKGIPSPLAMASTLSALMDVPENPWKSFALPLVNLQSDGTLSLPYGKGKLIAE</sequence>